<organism evidence="12 13">
    <name type="scientific">Deinococcus aquiradiocola</name>
    <dbReference type="NCBI Taxonomy" id="393059"/>
    <lineage>
        <taxon>Bacteria</taxon>
        <taxon>Thermotogati</taxon>
        <taxon>Deinococcota</taxon>
        <taxon>Deinococci</taxon>
        <taxon>Deinococcales</taxon>
        <taxon>Deinococcaceae</taxon>
        <taxon>Deinococcus</taxon>
    </lineage>
</organism>
<dbReference type="PANTHER" id="PTHR33540">
    <property type="entry name" value="TRNA THREONYLCARBAMOYLADENOSINE BIOSYNTHESIS PROTEIN TSAE"/>
    <property type="match status" value="1"/>
</dbReference>
<dbReference type="GO" id="GO:0005737">
    <property type="term" value="C:cytoplasm"/>
    <property type="evidence" value="ECO:0007669"/>
    <property type="project" value="UniProtKB-SubCell"/>
</dbReference>
<dbReference type="Pfam" id="PF02367">
    <property type="entry name" value="TsaE"/>
    <property type="match status" value="1"/>
</dbReference>
<keyword evidence="6" id="KW-0479">Metal-binding</keyword>
<keyword evidence="8" id="KW-0067">ATP-binding</keyword>
<keyword evidence="4" id="KW-0963">Cytoplasm</keyword>
<evidence type="ECO:0000256" key="11">
    <source>
        <dbReference type="SAM" id="MobiDB-lite"/>
    </source>
</evidence>
<comment type="caution">
    <text evidence="12">The sequence shown here is derived from an EMBL/GenBank/DDBJ whole genome shotgun (WGS) entry which is preliminary data.</text>
</comment>
<dbReference type="GO" id="GO:0005524">
    <property type="term" value="F:ATP binding"/>
    <property type="evidence" value="ECO:0007669"/>
    <property type="project" value="UniProtKB-KW"/>
</dbReference>
<evidence type="ECO:0000256" key="5">
    <source>
        <dbReference type="ARBA" id="ARBA00022694"/>
    </source>
</evidence>
<dbReference type="GO" id="GO:0046872">
    <property type="term" value="F:metal ion binding"/>
    <property type="evidence" value="ECO:0007669"/>
    <property type="project" value="UniProtKB-KW"/>
</dbReference>
<dbReference type="InterPro" id="IPR027417">
    <property type="entry name" value="P-loop_NTPase"/>
</dbReference>
<reference evidence="12" key="2">
    <citation type="submission" date="2020-09" db="EMBL/GenBank/DDBJ databases">
        <authorList>
            <person name="Sun Q."/>
            <person name="Ohkuma M."/>
        </authorList>
    </citation>
    <scope>NUCLEOTIDE SEQUENCE</scope>
    <source>
        <strain evidence="12">JCM 14371</strain>
    </source>
</reference>
<dbReference type="PANTHER" id="PTHR33540:SF2">
    <property type="entry name" value="TRNA THREONYLCARBAMOYLADENOSINE BIOSYNTHESIS PROTEIN TSAE"/>
    <property type="match status" value="1"/>
</dbReference>
<dbReference type="AlphaFoldDB" id="A0A917PF76"/>
<evidence type="ECO:0000256" key="7">
    <source>
        <dbReference type="ARBA" id="ARBA00022741"/>
    </source>
</evidence>
<evidence type="ECO:0000313" key="12">
    <source>
        <dbReference type="EMBL" id="GGJ74283.1"/>
    </source>
</evidence>
<evidence type="ECO:0000313" key="13">
    <source>
        <dbReference type="Proteomes" id="UP000635726"/>
    </source>
</evidence>
<keyword evidence="13" id="KW-1185">Reference proteome</keyword>
<dbReference type="EMBL" id="BMOE01000005">
    <property type="protein sequence ID" value="GGJ74283.1"/>
    <property type="molecule type" value="Genomic_DNA"/>
</dbReference>
<evidence type="ECO:0000256" key="10">
    <source>
        <dbReference type="ARBA" id="ARBA00032441"/>
    </source>
</evidence>
<feature type="region of interest" description="Disordered" evidence="11">
    <location>
        <begin position="1"/>
        <end position="20"/>
    </location>
</feature>
<sequence length="162" mass="17617">MTSEPAPVHPHGPDPLGAAGLQVGVPLRLHGDDAQRELGQRLAPTLPAGTVLFLEGELGAGKTTLSQGLALGLGFTGLVSSPTYALMQVYPVPHGTLLHVDAYRVRHPQELYEMDLERLIAEARLSLIEWGEAFYDDYPDAPLLRLSHVDGEPDVRDLLRVR</sequence>
<evidence type="ECO:0000256" key="1">
    <source>
        <dbReference type="ARBA" id="ARBA00004496"/>
    </source>
</evidence>
<dbReference type="GO" id="GO:0002949">
    <property type="term" value="P:tRNA threonylcarbamoyladenosine modification"/>
    <property type="evidence" value="ECO:0007669"/>
    <property type="project" value="InterPro"/>
</dbReference>
<proteinExistence type="inferred from homology"/>
<dbReference type="InterPro" id="IPR003442">
    <property type="entry name" value="T6A_TsaE"/>
</dbReference>
<dbReference type="SUPFAM" id="SSF52540">
    <property type="entry name" value="P-loop containing nucleoside triphosphate hydrolases"/>
    <property type="match status" value="1"/>
</dbReference>
<protein>
    <recommendedName>
        <fullName evidence="3">tRNA threonylcarbamoyladenosine biosynthesis protein TsaE</fullName>
    </recommendedName>
    <alternativeName>
        <fullName evidence="10">t(6)A37 threonylcarbamoyladenosine biosynthesis protein TsaE</fullName>
    </alternativeName>
</protein>
<keyword evidence="5" id="KW-0819">tRNA processing</keyword>
<dbReference type="NCBIfam" id="TIGR00150">
    <property type="entry name" value="T6A_YjeE"/>
    <property type="match status" value="1"/>
</dbReference>
<evidence type="ECO:0000256" key="4">
    <source>
        <dbReference type="ARBA" id="ARBA00022490"/>
    </source>
</evidence>
<keyword evidence="9" id="KW-0460">Magnesium</keyword>
<dbReference type="RefSeq" id="WP_188962597.1">
    <property type="nucleotide sequence ID" value="NZ_BMOE01000005.1"/>
</dbReference>
<comment type="subcellular location">
    <subcellularLocation>
        <location evidence="1">Cytoplasm</location>
    </subcellularLocation>
</comment>
<keyword evidence="7" id="KW-0547">Nucleotide-binding</keyword>
<evidence type="ECO:0000256" key="3">
    <source>
        <dbReference type="ARBA" id="ARBA00019010"/>
    </source>
</evidence>
<dbReference type="Gene3D" id="3.40.50.300">
    <property type="entry name" value="P-loop containing nucleotide triphosphate hydrolases"/>
    <property type="match status" value="1"/>
</dbReference>
<reference evidence="12" key="1">
    <citation type="journal article" date="2014" name="Int. J. Syst. Evol. Microbiol.">
        <title>Complete genome sequence of Corynebacterium casei LMG S-19264T (=DSM 44701T), isolated from a smear-ripened cheese.</title>
        <authorList>
            <consortium name="US DOE Joint Genome Institute (JGI-PGF)"/>
            <person name="Walter F."/>
            <person name="Albersmeier A."/>
            <person name="Kalinowski J."/>
            <person name="Ruckert C."/>
        </authorList>
    </citation>
    <scope>NUCLEOTIDE SEQUENCE</scope>
    <source>
        <strain evidence="12">JCM 14371</strain>
    </source>
</reference>
<dbReference type="Proteomes" id="UP000635726">
    <property type="component" value="Unassembled WGS sequence"/>
</dbReference>
<accession>A0A917PF76</accession>
<gene>
    <name evidence="12" type="ORF">GCM10008939_18190</name>
</gene>
<evidence type="ECO:0000256" key="6">
    <source>
        <dbReference type="ARBA" id="ARBA00022723"/>
    </source>
</evidence>
<evidence type="ECO:0000256" key="9">
    <source>
        <dbReference type="ARBA" id="ARBA00022842"/>
    </source>
</evidence>
<evidence type="ECO:0000256" key="2">
    <source>
        <dbReference type="ARBA" id="ARBA00007599"/>
    </source>
</evidence>
<evidence type="ECO:0000256" key="8">
    <source>
        <dbReference type="ARBA" id="ARBA00022840"/>
    </source>
</evidence>
<name>A0A917PF76_9DEIO</name>
<comment type="similarity">
    <text evidence="2">Belongs to the TsaE family.</text>
</comment>